<accession>A0A8S5TZ10</accession>
<dbReference type="EMBL" id="BK015962">
    <property type="protein sequence ID" value="DAF87415.1"/>
    <property type="molecule type" value="Genomic_DNA"/>
</dbReference>
<reference evidence="1" key="1">
    <citation type="journal article" date="2021" name="Proc. Natl. Acad. Sci. U.S.A.">
        <title>A Catalog of Tens of Thousands of Viruses from Human Metagenomes Reveals Hidden Associations with Chronic Diseases.</title>
        <authorList>
            <person name="Tisza M.J."/>
            <person name="Buck C.B."/>
        </authorList>
    </citation>
    <scope>NUCLEOTIDE SEQUENCE</scope>
    <source>
        <strain evidence="1">CtnPP24</strain>
    </source>
</reference>
<proteinExistence type="predicted"/>
<protein>
    <submittedName>
        <fullName evidence="1">Uncharacterized protein</fullName>
    </submittedName>
</protein>
<evidence type="ECO:0000313" key="1">
    <source>
        <dbReference type="EMBL" id="DAF87415.1"/>
    </source>
</evidence>
<name>A0A8S5TZ10_9CAUD</name>
<organism evidence="1">
    <name type="scientific">Siphoviridae sp. ctnPP24</name>
    <dbReference type="NCBI Taxonomy" id="2825662"/>
    <lineage>
        <taxon>Viruses</taxon>
        <taxon>Duplodnaviria</taxon>
        <taxon>Heunggongvirae</taxon>
        <taxon>Uroviricota</taxon>
        <taxon>Caudoviricetes</taxon>
    </lineage>
</organism>
<sequence>MPYFLTFLLVKYIISNYSTICQVIFYNKIGREVPLTLRLNRAYETP</sequence>